<proteinExistence type="predicted"/>
<feature type="coiled-coil region" evidence="1">
    <location>
        <begin position="77"/>
        <end position="153"/>
    </location>
</feature>
<evidence type="ECO:0000313" key="2">
    <source>
        <dbReference type="EMBL" id="GEU64728.1"/>
    </source>
</evidence>
<reference evidence="2" key="1">
    <citation type="journal article" date="2019" name="Sci. Rep.">
        <title>Draft genome of Tanacetum cinerariifolium, the natural source of mosquito coil.</title>
        <authorList>
            <person name="Yamashiro T."/>
            <person name="Shiraishi A."/>
            <person name="Satake H."/>
            <person name="Nakayama K."/>
        </authorList>
    </citation>
    <scope>NUCLEOTIDE SEQUENCE</scope>
</reference>
<name>A0A6L2LSX7_TANCI</name>
<organism evidence="2">
    <name type="scientific">Tanacetum cinerariifolium</name>
    <name type="common">Dalmatian daisy</name>
    <name type="synonym">Chrysanthemum cinerariifolium</name>
    <dbReference type="NCBI Taxonomy" id="118510"/>
    <lineage>
        <taxon>Eukaryota</taxon>
        <taxon>Viridiplantae</taxon>
        <taxon>Streptophyta</taxon>
        <taxon>Embryophyta</taxon>
        <taxon>Tracheophyta</taxon>
        <taxon>Spermatophyta</taxon>
        <taxon>Magnoliopsida</taxon>
        <taxon>eudicotyledons</taxon>
        <taxon>Gunneridae</taxon>
        <taxon>Pentapetalae</taxon>
        <taxon>asterids</taxon>
        <taxon>campanulids</taxon>
        <taxon>Asterales</taxon>
        <taxon>Asteraceae</taxon>
        <taxon>Asteroideae</taxon>
        <taxon>Anthemideae</taxon>
        <taxon>Anthemidinae</taxon>
        <taxon>Tanacetum</taxon>
    </lineage>
</organism>
<sequence>MPIKNPTENALIAQDEFGGYVWSYQAEEEHLTNYALMALTSSGSSSSRDSEVDSCSKTCLQAYATPKEQYDSLYLDYKKYQFNLVSYKAVLQSLEENLVHYKKNEAVFEEKINILILDVRLRDNALVEYIKKLEKAKKERDELKLTLKKYQNSSKSLNTLLESQVSDKVKTGLGYKAASPAVENFVNSSKIIENQENVKSRSDKGYHAVPIPYTGNYIPPKPDLLLTDEQVESESVDVVSNVSSSVVKTVESKVKSVDVKNKGVYSTVETKLVKKNNFSPPIIED</sequence>
<gene>
    <name evidence="2" type="ORF">Tci_036706</name>
</gene>
<accession>A0A6L2LSX7</accession>
<protein>
    <submittedName>
        <fullName evidence="2">Uncharacterized protein</fullName>
    </submittedName>
</protein>
<comment type="caution">
    <text evidence="2">The sequence shown here is derived from an EMBL/GenBank/DDBJ whole genome shotgun (WGS) entry which is preliminary data.</text>
</comment>
<dbReference type="AlphaFoldDB" id="A0A6L2LSX7"/>
<keyword evidence="1" id="KW-0175">Coiled coil</keyword>
<evidence type="ECO:0000256" key="1">
    <source>
        <dbReference type="SAM" id="Coils"/>
    </source>
</evidence>
<dbReference type="EMBL" id="BKCJ010005071">
    <property type="protein sequence ID" value="GEU64728.1"/>
    <property type="molecule type" value="Genomic_DNA"/>
</dbReference>